<dbReference type="InParanoid" id="Q1K707"/>
<dbReference type="RefSeq" id="XP_960932.1">
    <property type="nucleotide sequence ID" value="XM_955839.1"/>
</dbReference>
<evidence type="ECO:0000313" key="1">
    <source>
        <dbReference type="EMBL" id="EAA31696.1"/>
    </source>
</evidence>
<evidence type="ECO:0000313" key="2">
    <source>
        <dbReference type="Proteomes" id="UP000001805"/>
    </source>
</evidence>
<name>Q1K707_NEUCR</name>
<reference evidence="1 2" key="1">
    <citation type="journal article" date="2003" name="Nature">
        <title>The genome sequence of the filamentous fungus Neurospora crassa.</title>
        <authorList>
            <person name="Galagan J.E."/>
            <person name="Calvo S.E."/>
            <person name="Borkovich K.A."/>
            <person name="Selker E.U."/>
            <person name="Read N.D."/>
            <person name="Jaffe D."/>
            <person name="FitzHugh W."/>
            <person name="Ma L.J."/>
            <person name="Smirnov S."/>
            <person name="Purcell S."/>
            <person name="Rehman B."/>
            <person name="Elkins T."/>
            <person name="Engels R."/>
            <person name="Wang S."/>
            <person name="Nielsen C.B."/>
            <person name="Butler J."/>
            <person name="Endrizzi M."/>
            <person name="Qui D."/>
            <person name="Ianakiev P."/>
            <person name="Bell-Pedersen D."/>
            <person name="Nelson M.A."/>
            <person name="Werner-Washburne M."/>
            <person name="Selitrennikoff C.P."/>
            <person name="Kinsey J.A."/>
            <person name="Braun E.L."/>
            <person name="Zelter A."/>
            <person name="Schulte U."/>
            <person name="Kothe G.O."/>
            <person name="Jedd G."/>
            <person name="Mewes W."/>
            <person name="Staben C."/>
            <person name="Marcotte E."/>
            <person name="Greenberg D."/>
            <person name="Roy A."/>
            <person name="Foley K."/>
            <person name="Naylor J."/>
            <person name="Stange-Thomann N."/>
            <person name="Barrett R."/>
            <person name="Gnerre S."/>
            <person name="Kamal M."/>
            <person name="Kamvysselis M."/>
            <person name="Mauceli E."/>
            <person name="Bielke C."/>
            <person name="Rudd S."/>
            <person name="Frishman D."/>
            <person name="Krystofova S."/>
            <person name="Rasmussen C."/>
            <person name="Metzenberg R.L."/>
            <person name="Perkins D.D."/>
            <person name="Kroken S."/>
            <person name="Cogoni C."/>
            <person name="Macino G."/>
            <person name="Catcheside D."/>
            <person name="Li W."/>
            <person name="Pratt R.J."/>
            <person name="Osmani S.A."/>
            <person name="DeSouza C.P."/>
            <person name="Glass L."/>
            <person name="Orbach M.J."/>
            <person name="Berglund J.A."/>
            <person name="Voelker R."/>
            <person name="Yarden O."/>
            <person name="Plamann M."/>
            <person name="Seiler S."/>
            <person name="Dunlap J."/>
            <person name="Radford A."/>
            <person name="Aramayo R."/>
            <person name="Natvig D.O."/>
            <person name="Alex L.A."/>
            <person name="Mannhaupt G."/>
            <person name="Ebbole D.J."/>
            <person name="Freitag M."/>
            <person name="Paulsen I."/>
            <person name="Sachs M.S."/>
            <person name="Lander E.S."/>
            <person name="Nusbaum C."/>
            <person name="Birren B."/>
        </authorList>
    </citation>
    <scope>NUCLEOTIDE SEQUENCE [LARGE SCALE GENOMIC DNA]</scope>
    <source>
        <strain evidence="2">ATCC 24698 / 74-OR23-1A / CBS 708.71 / DSM 1257 / FGSC 987</strain>
    </source>
</reference>
<organism evidence="1 2">
    <name type="scientific">Neurospora crassa (strain ATCC 24698 / 74-OR23-1A / CBS 708.71 / DSM 1257 / FGSC 987)</name>
    <dbReference type="NCBI Taxonomy" id="367110"/>
    <lineage>
        <taxon>Eukaryota</taxon>
        <taxon>Fungi</taxon>
        <taxon>Dikarya</taxon>
        <taxon>Ascomycota</taxon>
        <taxon>Pezizomycotina</taxon>
        <taxon>Sordariomycetes</taxon>
        <taxon>Sordariomycetidae</taxon>
        <taxon>Sordariales</taxon>
        <taxon>Sordariaceae</taxon>
        <taxon>Neurospora</taxon>
    </lineage>
</organism>
<sequence length="120" mass="13456">MSSFHSLQAFIHTRTRPNIRVKLFENCPGMLGPTLLDHGYDQLALSLSSLVLSQAPSLLPESLAMRYADDFRWFDGVVKSWCIPNRTKTAPMKDAQEMDTCPGYRLSDDVHLRAPSDVGC</sequence>
<dbReference type="HOGENOM" id="CLU_2203280_0_0_1"/>
<dbReference type="PaxDb" id="5141-EFNCRP00000004179"/>
<dbReference type="KEGG" id="ncr:NCU01375"/>
<dbReference type="AlphaFoldDB" id="Q1K707"/>
<dbReference type="Proteomes" id="UP000001805">
    <property type="component" value="Chromosome 2, Linkage Group V"/>
</dbReference>
<dbReference type="OMA" id="ADDFRWF"/>
<accession>Q1K707</accession>
<keyword evidence="2" id="KW-1185">Reference proteome</keyword>
<dbReference type="EMBL" id="CM002240">
    <property type="protein sequence ID" value="EAA31696.1"/>
    <property type="molecule type" value="Genomic_DNA"/>
</dbReference>
<dbReference type="GeneID" id="3877093"/>
<protein>
    <submittedName>
        <fullName evidence="1">Uncharacterized protein</fullName>
    </submittedName>
</protein>
<dbReference type="VEuPathDB" id="FungiDB:NCU01375"/>
<proteinExistence type="predicted"/>
<gene>
    <name evidence="1" type="ORF">NCU01375</name>
</gene>
<dbReference type="OrthoDB" id="10308159at2759"/>